<organism evidence="1 2">
    <name type="scientific">Halteria grandinella</name>
    <dbReference type="NCBI Taxonomy" id="5974"/>
    <lineage>
        <taxon>Eukaryota</taxon>
        <taxon>Sar</taxon>
        <taxon>Alveolata</taxon>
        <taxon>Ciliophora</taxon>
        <taxon>Intramacronucleata</taxon>
        <taxon>Spirotrichea</taxon>
        <taxon>Stichotrichia</taxon>
        <taxon>Sporadotrichida</taxon>
        <taxon>Halteriidae</taxon>
        <taxon>Halteria</taxon>
    </lineage>
</organism>
<reference evidence="1" key="1">
    <citation type="submission" date="2019-06" db="EMBL/GenBank/DDBJ databases">
        <authorList>
            <person name="Zheng W."/>
        </authorList>
    </citation>
    <scope>NUCLEOTIDE SEQUENCE</scope>
    <source>
        <strain evidence="1">QDHG01</strain>
    </source>
</reference>
<keyword evidence="2" id="KW-1185">Reference proteome</keyword>
<name>A0A8J8NW47_HALGN</name>
<evidence type="ECO:0000313" key="2">
    <source>
        <dbReference type="Proteomes" id="UP000785679"/>
    </source>
</evidence>
<accession>A0A8J8NW47</accession>
<sequence length="110" mass="12747">MQFINTFADGILPQCDRNATTKTLFIPVVNCKDHENLRALLNLIFASCTHINKLVIKDWSNKISSSLLEPFYPEYKSKLNLLLMKNRLQELKIQRVTAGEHFETFHALLQ</sequence>
<comment type="caution">
    <text evidence="1">The sequence shown here is derived from an EMBL/GenBank/DDBJ whole genome shotgun (WGS) entry which is preliminary data.</text>
</comment>
<proteinExistence type="predicted"/>
<gene>
    <name evidence="1" type="ORF">FGO68_gene13322</name>
</gene>
<evidence type="ECO:0000313" key="1">
    <source>
        <dbReference type="EMBL" id="TNV81480.1"/>
    </source>
</evidence>
<dbReference type="EMBL" id="RRYP01006088">
    <property type="protein sequence ID" value="TNV81480.1"/>
    <property type="molecule type" value="Genomic_DNA"/>
</dbReference>
<dbReference type="AlphaFoldDB" id="A0A8J8NW47"/>
<dbReference type="Proteomes" id="UP000785679">
    <property type="component" value="Unassembled WGS sequence"/>
</dbReference>
<protein>
    <submittedName>
        <fullName evidence="1">Uncharacterized protein</fullName>
    </submittedName>
</protein>